<evidence type="ECO:0000313" key="2">
    <source>
        <dbReference type="EMBL" id="VWB07532.1"/>
    </source>
</evidence>
<feature type="domain" description="YspA cpYpsA-related SLOG" evidence="1">
    <location>
        <begin position="54"/>
        <end position="121"/>
    </location>
</feature>
<dbReference type="EMBL" id="CABVPY010000001">
    <property type="protein sequence ID" value="VWB07532.1"/>
    <property type="molecule type" value="Genomic_DNA"/>
</dbReference>
<accession>A0A6P2GVZ9</accession>
<gene>
    <name evidence="2" type="ORF">BLA6863_00173</name>
</gene>
<dbReference type="AlphaFoldDB" id="A0A6P2GVZ9"/>
<evidence type="ECO:0000313" key="3">
    <source>
        <dbReference type="Proteomes" id="UP000494170"/>
    </source>
</evidence>
<dbReference type="RefSeq" id="WP_174936703.1">
    <property type="nucleotide sequence ID" value="NZ_CABVPY010000001.1"/>
</dbReference>
<sequence length="168" mass="18925">MTTTIEFRRWNGRRKYVFCFWEDGELKIFKDAEVAGRWAERQGFKATFVDGEIKVIVCGGREYQDRERVFSVLDSIHAETPITVLIQGGARGADDMAFQWGLRSKGSGMELITVHAEWKKHGRRAGPIRNAQMLEENPHLVVAFPGGRGTADMVRQAKAAGVPVMEVE</sequence>
<evidence type="ECO:0000259" key="1">
    <source>
        <dbReference type="Pfam" id="PF10686"/>
    </source>
</evidence>
<protein>
    <recommendedName>
        <fullName evidence="1">YspA cpYpsA-related SLOG domain-containing protein</fullName>
    </recommendedName>
</protein>
<organism evidence="2 3">
    <name type="scientific">Burkholderia lata (strain ATCC 17760 / DSM 23089 / LMG 22485 / NCIMB 9086 / R18194 / 383)</name>
    <dbReference type="NCBI Taxonomy" id="482957"/>
    <lineage>
        <taxon>Bacteria</taxon>
        <taxon>Pseudomonadati</taxon>
        <taxon>Pseudomonadota</taxon>
        <taxon>Betaproteobacteria</taxon>
        <taxon>Burkholderiales</taxon>
        <taxon>Burkholderiaceae</taxon>
        <taxon>Burkholderia</taxon>
        <taxon>Burkholderia cepacia complex</taxon>
    </lineage>
</organism>
<proteinExistence type="predicted"/>
<name>A0A6P2GVZ9_BURL3</name>
<reference evidence="2 3" key="1">
    <citation type="submission" date="2019-09" db="EMBL/GenBank/DDBJ databases">
        <authorList>
            <person name="Depoorter E."/>
        </authorList>
    </citation>
    <scope>NUCLEOTIDE SEQUENCE [LARGE SCALE GENOMIC DNA]</scope>
    <source>
        <strain evidence="2">LMG 6863</strain>
    </source>
</reference>
<dbReference type="Proteomes" id="UP000494170">
    <property type="component" value="Unassembled WGS sequence"/>
</dbReference>
<dbReference type="Pfam" id="PF10686">
    <property type="entry name" value="YAcAr"/>
    <property type="match status" value="1"/>
</dbReference>
<dbReference type="InterPro" id="IPR019627">
    <property type="entry name" value="YAcAr"/>
</dbReference>